<dbReference type="AlphaFoldDB" id="A0AAV4VPZ9"/>
<comment type="caution">
    <text evidence="2">The sequence shown here is derived from an EMBL/GenBank/DDBJ whole genome shotgun (WGS) entry which is preliminary data.</text>
</comment>
<gene>
    <name evidence="2" type="ORF">CDAR_593671</name>
</gene>
<proteinExistence type="predicted"/>
<feature type="compositionally biased region" description="Basic and acidic residues" evidence="1">
    <location>
        <begin position="144"/>
        <end position="167"/>
    </location>
</feature>
<feature type="region of interest" description="Disordered" evidence="1">
    <location>
        <begin position="118"/>
        <end position="167"/>
    </location>
</feature>
<feature type="region of interest" description="Disordered" evidence="1">
    <location>
        <begin position="69"/>
        <end position="88"/>
    </location>
</feature>
<organism evidence="2 3">
    <name type="scientific">Caerostris darwini</name>
    <dbReference type="NCBI Taxonomy" id="1538125"/>
    <lineage>
        <taxon>Eukaryota</taxon>
        <taxon>Metazoa</taxon>
        <taxon>Ecdysozoa</taxon>
        <taxon>Arthropoda</taxon>
        <taxon>Chelicerata</taxon>
        <taxon>Arachnida</taxon>
        <taxon>Araneae</taxon>
        <taxon>Araneomorphae</taxon>
        <taxon>Entelegynae</taxon>
        <taxon>Araneoidea</taxon>
        <taxon>Araneidae</taxon>
        <taxon>Caerostris</taxon>
    </lineage>
</organism>
<evidence type="ECO:0000313" key="2">
    <source>
        <dbReference type="EMBL" id="GIY72266.1"/>
    </source>
</evidence>
<name>A0AAV4VPZ9_9ARAC</name>
<protein>
    <submittedName>
        <fullName evidence="2">Uncharacterized protein</fullName>
    </submittedName>
</protein>
<accession>A0AAV4VPZ9</accession>
<dbReference type="EMBL" id="BPLQ01013471">
    <property type="protein sequence ID" value="GIY72266.1"/>
    <property type="molecule type" value="Genomic_DNA"/>
</dbReference>
<evidence type="ECO:0000313" key="3">
    <source>
        <dbReference type="Proteomes" id="UP001054837"/>
    </source>
</evidence>
<evidence type="ECO:0000256" key="1">
    <source>
        <dbReference type="SAM" id="MobiDB-lite"/>
    </source>
</evidence>
<reference evidence="2 3" key="1">
    <citation type="submission" date="2021-06" db="EMBL/GenBank/DDBJ databases">
        <title>Caerostris darwini draft genome.</title>
        <authorList>
            <person name="Kono N."/>
            <person name="Arakawa K."/>
        </authorList>
    </citation>
    <scope>NUCLEOTIDE SEQUENCE [LARGE SCALE GENOMIC DNA]</scope>
</reference>
<keyword evidence="3" id="KW-1185">Reference proteome</keyword>
<dbReference type="Proteomes" id="UP001054837">
    <property type="component" value="Unassembled WGS sequence"/>
</dbReference>
<sequence>MQSEFLLNLQSNHFLGMGWQESSAFPKEEQCTPFLHKEFPIFSLCVGCTIPPPRIASQPPWPLARALPKEHHEEVGYSSSSPPSPPIEETCYGDANIFGDIVVLRSVIQQRATCCGISADGSESRRMGNSTKTGLAEMQSDEGGSSREEKEKTNRKDKENWNRTTTE</sequence>